<name>A0AB39N394_9ACTN</name>
<protein>
    <recommendedName>
        <fullName evidence="2">HEAT repeat domain-containing protein</fullName>
    </recommendedName>
</protein>
<organism evidence="1">
    <name type="scientific">Streptomyces sp. R11</name>
    <dbReference type="NCBI Taxonomy" id="3238625"/>
    <lineage>
        <taxon>Bacteria</taxon>
        <taxon>Bacillati</taxon>
        <taxon>Actinomycetota</taxon>
        <taxon>Actinomycetes</taxon>
        <taxon>Kitasatosporales</taxon>
        <taxon>Streptomycetaceae</taxon>
        <taxon>Streptomyces</taxon>
    </lineage>
</organism>
<gene>
    <name evidence="1" type="ORF">AB5J55_18005</name>
</gene>
<dbReference type="AlphaFoldDB" id="A0AB39N394"/>
<sequence>MTITDADDLLPNPWDLLAGADWALLEHACGSAAGTPALLAGLLADDAGAQARALRHLNDPVHHQNTIYSATVPAALYVAAILSDPRTGTVVADRDGQALPLRAALLAWVTSVAIEVDSEAEAKMADVGLCLEEHPESVQVRALRPRLFQAVSAFLHAPDLAVQEAAIAAAVSLLDAPELVQQRALLTPLVRDVLVSSDNRSYRFIAGRGLKSWGEGTDVLPDDQDADLWAGGCSSGPPF</sequence>
<evidence type="ECO:0008006" key="2">
    <source>
        <dbReference type="Google" id="ProtNLM"/>
    </source>
</evidence>
<proteinExistence type="predicted"/>
<evidence type="ECO:0000313" key="1">
    <source>
        <dbReference type="EMBL" id="XDQ11423.1"/>
    </source>
</evidence>
<reference evidence="1" key="1">
    <citation type="submission" date="2024-07" db="EMBL/GenBank/DDBJ databases">
        <authorList>
            <person name="Yu S.T."/>
        </authorList>
    </citation>
    <scope>NUCLEOTIDE SEQUENCE</scope>
    <source>
        <strain evidence="1">R11</strain>
    </source>
</reference>
<accession>A0AB39N394</accession>
<dbReference type="EMBL" id="CP163432">
    <property type="protein sequence ID" value="XDQ11423.1"/>
    <property type="molecule type" value="Genomic_DNA"/>
</dbReference>
<dbReference type="RefSeq" id="WP_369271670.1">
    <property type="nucleotide sequence ID" value="NZ_CP163432.1"/>
</dbReference>